<feature type="transmembrane region" description="Helical" evidence="1">
    <location>
        <begin position="94"/>
        <end position="116"/>
    </location>
</feature>
<name>A0AAV7JPD5_9METZ</name>
<accession>A0AAV7JPD5</accession>
<organism evidence="2 3">
    <name type="scientific">Oopsacas minuta</name>
    <dbReference type="NCBI Taxonomy" id="111878"/>
    <lineage>
        <taxon>Eukaryota</taxon>
        <taxon>Metazoa</taxon>
        <taxon>Porifera</taxon>
        <taxon>Hexactinellida</taxon>
        <taxon>Hexasterophora</taxon>
        <taxon>Lyssacinosida</taxon>
        <taxon>Leucopsacidae</taxon>
        <taxon>Oopsacas</taxon>
    </lineage>
</organism>
<evidence type="ECO:0000313" key="2">
    <source>
        <dbReference type="EMBL" id="KAI6650260.1"/>
    </source>
</evidence>
<feature type="transmembrane region" description="Helical" evidence="1">
    <location>
        <begin position="12"/>
        <end position="40"/>
    </location>
</feature>
<feature type="transmembrane region" description="Helical" evidence="1">
    <location>
        <begin position="60"/>
        <end position="82"/>
    </location>
</feature>
<proteinExistence type="predicted"/>
<dbReference type="EMBL" id="JAKMXF010000312">
    <property type="protein sequence ID" value="KAI6650260.1"/>
    <property type="molecule type" value="Genomic_DNA"/>
</dbReference>
<reference evidence="2 3" key="1">
    <citation type="journal article" date="2023" name="BMC Biol.">
        <title>The compact genome of the sponge Oopsacas minuta (Hexactinellida) is lacking key metazoan core genes.</title>
        <authorList>
            <person name="Santini S."/>
            <person name="Schenkelaars Q."/>
            <person name="Jourda C."/>
            <person name="Duchesne M."/>
            <person name="Belahbib H."/>
            <person name="Rocher C."/>
            <person name="Selva M."/>
            <person name="Riesgo A."/>
            <person name="Vervoort M."/>
            <person name="Leys S.P."/>
            <person name="Kodjabachian L."/>
            <person name="Le Bivic A."/>
            <person name="Borchiellini C."/>
            <person name="Claverie J.M."/>
            <person name="Renard E."/>
        </authorList>
    </citation>
    <scope>NUCLEOTIDE SEQUENCE [LARGE SCALE GENOMIC DNA]</scope>
    <source>
        <strain evidence="2">SPO-2</strain>
    </source>
</reference>
<sequence length="158" mass="17411">MSEKQDSLTKRIRLTTFGTISILAHSLGIILATYHAYLSFYLFTLNTPGSSATFVTSEALVYSIIHAVFGALSITSAAFGLYPSRSSRKFSLALLITAELFIVTGFILDILGVVYYVEVFGVLGNRLFIVHIVTIVYDAMLFVYGIIYAVILITATFR</sequence>
<keyword evidence="3" id="KW-1185">Reference proteome</keyword>
<dbReference type="AlphaFoldDB" id="A0AAV7JPD5"/>
<dbReference type="Proteomes" id="UP001165289">
    <property type="component" value="Unassembled WGS sequence"/>
</dbReference>
<evidence type="ECO:0000313" key="3">
    <source>
        <dbReference type="Proteomes" id="UP001165289"/>
    </source>
</evidence>
<gene>
    <name evidence="2" type="ORF">LOD99_5939</name>
</gene>
<comment type="caution">
    <text evidence="2">The sequence shown here is derived from an EMBL/GenBank/DDBJ whole genome shotgun (WGS) entry which is preliminary data.</text>
</comment>
<keyword evidence="1" id="KW-0472">Membrane</keyword>
<evidence type="ECO:0000256" key="1">
    <source>
        <dbReference type="SAM" id="Phobius"/>
    </source>
</evidence>
<protein>
    <submittedName>
        <fullName evidence="2">Uncharacterized protein</fullName>
    </submittedName>
</protein>
<feature type="transmembrane region" description="Helical" evidence="1">
    <location>
        <begin position="128"/>
        <end position="153"/>
    </location>
</feature>
<keyword evidence="1" id="KW-1133">Transmembrane helix</keyword>
<keyword evidence="1" id="KW-0812">Transmembrane</keyword>